<evidence type="ECO:0000313" key="11">
    <source>
        <dbReference type="EMBL" id="ORY31546.1"/>
    </source>
</evidence>
<feature type="transmembrane region" description="Helical" evidence="10">
    <location>
        <begin position="359"/>
        <end position="377"/>
    </location>
</feature>
<dbReference type="SMART" id="SM00248">
    <property type="entry name" value="ANK"/>
    <property type="match status" value="5"/>
</dbReference>
<feature type="repeat" description="ANK" evidence="9">
    <location>
        <begin position="70"/>
        <end position="101"/>
    </location>
</feature>
<evidence type="ECO:0000256" key="8">
    <source>
        <dbReference type="ARBA" id="ARBA00023303"/>
    </source>
</evidence>
<feature type="transmembrane region" description="Helical" evidence="10">
    <location>
        <begin position="422"/>
        <end position="443"/>
    </location>
</feature>
<keyword evidence="10" id="KW-0812">Transmembrane</keyword>
<feature type="transmembrane region" description="Helical" evidence="10">
    <location>
        <begin position="525"/>
        <end position="552"/>
    </location>
</feature>
<feature type="transmembrane region" description="Helical" evidence="10">
    <location>
        <begin position="487"/>
        <end position="505"/>
    </location>
</feature>
<keyword evidence="7" id="KW-0406">Ion transport</keyword>
<comment type="subcellular location">
    <subcellularLocation>
        <location evidence="1">Cell membrane</location>
        <topology evidence="1">Multi-pass membrane protein</topology>
    </subcellularLocation>
</comment>
<accession>A0A1Y2BA19</accession>
<dbReference type="Pfam" id="PF12796">
    <property type="entry name" value="Ank_2"/>
    <property type="match status" value="2"/>
</dbReference>
<dbReference type="PANTHER" id="PTHR10582:SF2">
    <property type="entry name" value="INACTIVE"/>
    <property type="match status" value="1"/>
</dbReference>
<dbReference type="OrthoDB" id="2142870at2759"/>
<keyword evidence="8" id="KW-0407">Ion channel</keyword>
<reference evidence="11 12" key="1">
    <citation type="submission" date="2016-07" db="EMBL/GenBank/DDBJ databases">
        <title>Pervasive Adenine N6-methylation of Active Genes in Fungi.</title>
        <authorList>
            <consortium name="DOE Joint Genome Institute"/>
            <person name="Mondo S.J."/>
            <person name="Dannebaum R.O."/>
            <person name="Kuo R.C."/>
            <person name="Labutti K."/>
            <person name="Haridas S."/>
            <person name="Kuo A."/>
            <person name="Salamov A."/>
            <person name="Ahrendt S.R."/>
            <person name="Lipzen A."/>
            <person name="Sullivan W."/>
            <person name="Andreopoulos W.B."/>
            <person name="Clum A."/>
            <person name="Lindquist E."/>
            <person name="Daum C."/>
            <person name="Ramamoorthy G.K."/>
            <person name="Gryganskyi A."/>
            <person name="Culley D."/>
            <person name="Magnuson J.K."/>
            <person name="James T.Y."/>
            <person name="O'Malley M.A."/>
            <person name="Stajich J.E."/>
            <person name="Spatafora J.W."/>
            <person name="Visel A."/>
            <person name="Grigoriev I.V."/>
        </authorList>
    </citation>
    <scope>NUCLEOTIDE SEQUENCE [LARGE SCALE GENOMIC DNA]</scope>
    <source>
        <strain evidence="11 12">JEL800</strain>
    </source>
</reference>
<keyword evidence="10" id="KW-0472">Membrane</keyword>
<dbReference type="GO" id="GO:0005886">
    <property type="term" value="C:plasma membrane"/>
    <property type="evidence" value="ECO:0007669"/>
    <property type="project" value="UniProtKB-SubCell"/>
</dbReference>
<protein>
    <submittedName>
        <fullName evidence="11">Ankyrin</fullName>
    </submittedName>
</protein>
<evidence type="ECO:0000256" key="2">
    <source>
        <dbReference type="ARBA" id="ARBA00022448"/>
    </source>
</evidence>
<keyword evidence="12" id="KW-1185">Reference proteome</keyword>
<evidence type="ECO:0000313" key="12">
    <source>
        <dbReference type="Proteomes" id="UP000193642"/>
    </source>
</evidence>
<dbReference type="Gene3D" id="1.25.40.20">
    <property type="entry name" value="Ankyrin repeat-containing domain"/>
    <property type="match status" value="1"/>
</dbReference>
<dbReference type="PANTHER" id="PTHR10582">
    <property type="entry name" value="TRANSIENT RECEPTOR POTENTIAL ION CHANNEL PROTEIN"/>
    <property type="match status" value="1"/>
</dbReference>
<sequence>MDKVKRFAKEDLVTSDGSNLGKRGLCERGSSGETILHLACFRGNKECIRWIAEEFPELINEGHIRKKRYLGETALHLAVVKSEIGDIDIVEFLVEKGAKVNGPLAIGTEFKNPYYEDRLNRDGTYRPLVRNREIEDRHNDRGRTYFGQTVLQFAAASGKDKILRYLVENEKDPADLTVADQYQNNVLHILAYHGYFKQFEYIKNRNEADIKAGKTTVNLMKQRNMDALTPLQMGASRGHVAVLDQIKENTFKFGKESTFRIPINEIDPLLEHEPHSILRETPSSVIELALMNDNKEIICHRVIDALLKWKWALYARQIFLARMAAAIFFTVVLTLSISLQPFTLSERKAYVGFQNTIRLVSEVLTWLIAFLLVILELRAFRLRYNQATDFLTQLNTHSPYNTIRIHSESSHSRNRDLQTENIVFGVTAMLAYLHLLSFANGFSTTGPLLVIFKRIVIDDLPRWLTLYFALTLGFAAAMFLQMQSTGITDWSTFLGSTVWIIRFLFNQGVYTDFWAASTPVVAQALFLVYSFVTVVLLLNVLIATLVETFNIVNRDSKRVWKVEFANLILDIDAHLSISDKQTYLPYIGWSEPTSPKSPQARNTPTTFTSIPTPRYFLYTERITSSGEKETVKLVVGSDSSGRRIEFVPFPHDKYWSGWSLWGGGGVGGRVEEEREDDELDDWTQVGDSEWEVTGVQAAPVANSSK</sequence>
<dbReference type="AlphaFoldDB" id="A0A1Y2BA19"/>
<keyword evidence="3" id="KW-1003">Cell membrane</keyword>
<dbReference type="STRING" id="329046.A0A1Y2BA19"/>
<dbReference type="EMBL" id="MCGO01000076">
    <property type="protein sequence ID" value="ORY31546.1"/>
    <property type="molecule type" value="Genomic_DNA"/>
</dbReference>
<evidence type="ECO:0000256" key="5">
    <source>
        <dbReference type="ARBA" id="ARBA00022737"/>
    </source>
</evidence>
<evidence type="ECO:0000256" key="3">
    <source>
        <dbReference type="ARBA" id="ARBA00022475"/>
    </source>
</evidence>
<evidence type="ECO:0000256" key="6">
    <source>
        <dbReference type="ARBA" id="ARBA00022837"/>
    </source>
</evidence>
<evidence type="ECO:0000256" key="7">
    <source>
        <dbReference type="ARBA" id="ARBA00023065"/>
    </source>
</evidence>
<dbReference type="SUPFAM" id="SSF48403">
    <property type="entry name" value="Ankyrin repeat"/>
    <property type="match status" value="1"/>
</dbReference>
<name>A0A1Y2BA19_9FUNG</name>
<proteinExistence type="predicted"/>
<dbReference type="PROSITE" id="PS50297">
    <property type="entry name" value="ANK_REP_REGION"/>
    <property type="match status" value="1"/>
</dbReference>
<keyword evidence="4" id="KW-0109">Calcium transport</keyword>
<feature type="transmembrane region" description="Helical" evidence="10">
    <location>
        <begin position="463"/>
        <end position="480"/>
    </location>
</feature>
<dbReference type="GO" id="GO:0005262">
    <property type="term" value="F:calcium channel activity"/>
    <property type="evidence" value="ECO:0007669"/>
    <property type="project" value="TreeGrafter"/>
</dbReference>
<keyword evidence="9" id="KW-0040">ANK repeat</keyword>
<evidence type="ECO:0000256" key="9">
    <source>
        <dbReference type="PROSITE-ProRule" id="PRU00023"/>
    </source>
</evidence>
<keyword evidence="2" id="KW-0813">Transport</keyword>
<keyword evidence="5" id="KW-0677">Repeat</keyword>
<dbReference type="InterPro" id="IPR002110">
    <property type="entry name" value="Ankyrin_rpt"/>
</dbReference>
<dbReference type="InterPro" id="IPR036770">
    <property type="entry name" value="Ankyrin_rpt-contain_sf"/>
</dbReference>
<dbReference type="PROSITE" id="PS50088">
    <property type="entry name" value="ANK_REPEAT"/>
    <property type="match status" value="1"/>
</dbReference>
<gene>
    <name evidence="11" type="ORF">BCR33DRAFT_856912</name>
</gene>
<dbReference type="Proteomes" id="UP000193642">
    <property type="component" value="Unassembled WGS sequence"/>
</dbReference>
<comment type="caution">
    <text evidence="11">The sequence shown here is derived from an EMBL/GenBank/DDBJ whole genome shotgun (WGS) entry which is preliminary data.</text>
</comment>
<keyword evidence="6" id="KW-0106">Calcium</keyword>
<organism evidence="11 12">
    <name type="scientific">Rhizoclosmatium globosum</name>
    <dbReference type="NCBI Taxonomy" id="329046"/>
    <lineage>
        <taxon>Eukaryota</taxon>
        <taxon>Fungi</taxon>
        <taxon>Fungi incertae sedis</taxon>
        <taxon>Chytridiomycota</taxon>
        <taxon>Chytridiomycota incertae sedis</taxon>
        <taxon>Chytridiomycetes</taxon>
        <taxon>Chytridiales</taxon>
        <taxon>Chytriomycetaceae</taxon>
        <taxon>Rhizoclosmatium</taxon>
    </lineage>
</organism>
<evidence type="ECO:0000256" key="10">
    <source>
        <dbReference type="SAM" id="Phobius"/>
    </source>
</evidence>
<feature type="transmembrane region" description="Helical" evidence="10">
    <location>
        <begin position="319"/>
        <end position="339"/>
    </location>
</feature>
<dbReference type="PRINTS" id="PR01415">
    <property type="entry name" value="ANKYRIN"/>
</dbReference>
<dbReference type="InterPro" id="IPR024862">
    <property type="entry name" value="TRPV"/>
</dbReference>
<evidence type="ECO:0000256" key="1">
    <source>
        <dbReference type="ARBA" id="ARBA00004651"/>
    </source>
</evidence>
<dbReference type="GO" id="GO:0098703">
    <property type="term" value="P:calcium ion import across plasma membrane"/>
    <property type="evidence" value="ECO:0007669"/>
    <property type="project" value="TreeGrafter"/>
</dbReference>
<keyword evidence="10" id="KW-1133">Transmembrane helix</keyword>
<evidence type="ECO:0000256" key="4">
    <source>
        <dbReference type="ARBA" id="ARBA00022568"/>
    </source>
</evidence>